<dbReference type="Gene3D" id="6.10.340.10">
    <property type="match status" value="1"/>
</dbReference>
<evidence type="ECO:0000256" key="3">
    <source>
        <dbReference type="PROSITE-ProRule" id="PRU00284"/>
    </source>
</evidence>
<dbReference type="CDD" id="cd06225">
    <property type="entry name" value="HAMP"/>
    <property type="match status" value="1"/>
</dbReference>
<evidence type="ECO:0000256" key="1">
    <source>
        <dbReference type="ARBA" id="ARBA00023224"/>
    </source>
</evidence>
<dbReference type="SUPFAM" id="SSF158472">
    <property type="entry name" value="HAMP domain-like"/>
    <property type="match status" value="1"/>
</dbReference>
<keyword evidence="4" id="KW-1133">Transmembrane helix</keyword>
<dbReference type="InterPro" id="IPR003660">
    <property type="entry name" value="HAMP_dom"/>
</dbReference>
<dbReference type="Pfam" id="PF00015">
    <property type="entry name" value="MCPsignal"/>
    <property type="match status" value="1"/>
</dbReference>
<dbReference type="SMART" id="SM00304">
    <property type="entry name" value="HAMP"/>
    <property type="match status" value="1"/>
</dbReference>
<dbReference type="PANTHER" id="PTHR32089">
    <property type="entry name" value="METHYL-ACCEPTING CHEMOTAXIS PROTEIN MCPB"/>
    <property type="match status" value="1"/>
</dbReference>
<evidence type="ECO:0000256" key="2">
    <source>
        <dbReference type="ARBA" id="ARBA00029447"/>
    </source>
</evidence>
<feature type="domain" description="Methyl-accepting transducer" evidence="5">
    <location>
        <begin position="451"/>
        <end position="673"/>
    </location>
</feature>
<dbReference type="Pfam" id="PF00672">
    <property type="entry name" value="HAMP"/>
    <property type="match status" value="1"/>
</dbReference>
<dbReference type="PANTHER" id="PTHR32089:SF112">
    <property type="entry name" value="LYSOZYME-LIKE PROTEIN-RELATED"/>
    <property type="match status" value="1"/>
</dbReference>
<evidence type="ECO:0000259" key="6">
    <source>
        <dbReference type="PROSITE" id="PS50885"/>
    </source>
</evidence>
<dbReference type="SUPFAM" id="SSF58104">
    <property type="entry name" value="Methyl-accepting chemotaxis protein (MCP) signaling domain"/>
    <property type="match status" value="1"/>
</dbReference>
<dbReference type="Gene3D" id="1.10.287.950">
    <property type="entry name" value="Methyl-accepting chemotaxis protein"/>
    <property type="match status" value="1"/>
</dbReference>
<organism evidence="7 8">
    <name type="scientific">Pannonibacter tanglangensis</name>
    <dbReference type="NCBI Taxonomy" id="2750084"/>
    <lineage>
        <taxon>Bacteria</taxon>
        <taxon>Pseudomonadati</taxon>
        <taxon>Pseudomonadota</taxon>
        <taxon>Alphaproteobacteria</taxon>
        <taxon>Hyphomicrobiales</taxon>
        <taxon>Stappiaceae</taxon>
        <taxon>Pannonibacter</taxon>
    </lineage>
</organism>
<proteinExistence type="inferred from homology"/>
<sequence length="707" mass="73541">MRISVKLPVVMIGASMFCALVVGVASYLVASAVVREQGDETLLALADTTAKAAVDHIHSLQASLVAQAGGMTVRTAVAEFASGWSKYESGAAAAVIDAYITRNPEPETSRENFDRSGRKPYEKAHKSFHSILRDQMQDQGLSDLLLVDNDGNVIYTVRKQANLAVNVKDPAVAATPFGQVAAAALAGAEATVHVARFQPDPLLGGRIESYLATPVVIGSKVIGALVYGAPRAALDQAVASYSGLGETGNVFLLGPDGLILNDSLRTGVDDRLGASFRDAGLVPEARGLPRKSEMSLATGEVLSVAVSPFEVNGTPHALVVVQDVAEVLAPLQALRVWIAPIAAGCGLLVAVFSFVFARRFSTRLTGLSTAMRRLAEGDNDAPLPALRDVDEIDDMGRSVLVFRDNARARVRLEADQQAVQREREAQVRGLQLLIDEFRGEIGRVLDQVGATGDRMQSLASSLTQIAGETTEGAGSASSVSSDASANVETVAAAAEELSASIGEISRQVAEATRMMSSALDDALSTNARIGELAGAAQRIGDVVGLITAIAHQTNLLALNATIEAARAGEMGRGFAVVAAEVKDLANQTSQATEEISAQVAGIQAATEEAVRSIGRITAAMSSVNGYTTAIADGVVQQGKATTEISVSVRDASRGASRAASLMQAISAKAGSTSETATGVLRAAQEVNDSAGVLRERVDRFLSRVAAG</sequence>
<dbReference type="RefSeq" id="WP_161675026.1">
    <property type="nucleotide sequence ID" value="NZ_JAABLP010000002.1"/>
</dbReference>
<feature type="domain" description="HAMP" evidence="6">
    <location>
        <begin position="358"/>
        <end position="411"/>
    </location>
</feature>
<keyword evidence="1 3" id="KW-0807">Transducer</keyword>
<evidence type="ECO:0000313" key="8">
    <source>
        <dbReference type="Proteomes" id="UP000541347"/>
    </source>
</evidence>
<accession>A0ABW9ZEK4</accession>
<feature type="transmembrane region" description="Helical" evidence="4">
    <location>
        <begin position="7"/>
        <end position="30"/>
    </location>
</feature>
<reference evidence="7 8" key="1">
    <citation type="submission" date="2020-01" db="EMBL/GenBank/DDBJ databases">
        <authorList>
            <person name="Peng S.Y."/>
            <person name="Li J."/>
            <person name="Wang M."/>
            <person name="Wang L."/>
            <person name="Wang C.Q."/>
            <person name="Wang J.R."/>
        </authorList>
    </citation>
    <scope>NUCLEOTIDE SEQUENCE [LARGE SCALE GENOMIC DNA]</scope>
    <source>
        <strain evidence="7 8">XCT-34</strain>
    </source>
</reference>
<evidence type="ECO:0000313" key="7">
    <source>
        <dbReference type="EMBL" id="NBN63263.1"/>
    </source>
</evidence>
<name>A0ABW9ZEK4_9HYPH</name>
<dbReference type="PROSITE" id="PS50885">
    <property type="entry name" value="HAMP"/>
    <property type="match status" value="1"/>
</dbReference>
<protein>
    <submittedName>
        <fullName evidence="7">HAMP domain-containing protein</fullName>
    </submittedName>
</protein>
<dbReference type="PROSITE" id="PS50111">
    <property type="entry name" value="CHEMOTAXIS_TRANSDUC_2"/>
    <property type="match status" value="1"/>
</dbReference>
<feature type="transmembrane region" description="Helical" evidence="4">
    <location>
        <begin position="337"/>
        <end position="357"/>
    </location>
</feature>
<evidence type="ECO:0000256" key="4">
    <source>
        <dbReference type="SAM" id="Phobius"/>
    </source>
</evidence>
<comment type="similarity">
    <text evidence="2">Belongs to the methyl-accepting chemotaxis (MCP) protein family.</text>
</comment>
<dbReference type="SMART" id="SM00283">
    <property type="entry name" value="MA"/>
    <property type="match status" value="1"/>
</dbReference>
<dbReference type="EMBL" id="JAABLP010000002">
    <property type="protein sequence ID" value="NBN63263.1"/>
    <property type="molecule type" value="Genomic_DNA"/>
</dbReference>
<keyword evidence="8" id="KW-1185">Reference proteome</keyword>
<keyword evidence="4" id="KW-0472">Membrane</keyword>
<comment type="caution">
    <text evidence="7">The sequence shown here is derived from an EMBL/GenBank/DDBJ whole genome shotgun (WGS) entry which is preliminary data.</text>
</comment>
<gene>
    <name evidence="7" type="ORF">GWI71_06175</name>
</gene>
<dbReference type="InterPro" id="IPR004089">
    <property type="entry name" value="MCPsignal_dom"/>
</dbReference>
<dbReference type="Proteomes" id="UP000541347">
    <property type="component" value="Unassembled WGS sequence"/>
</dbReference>
<keyword evidence="4" id="KW-0812">Transmembrane</keyword>
<evidence type="ECO:0000259" key="5">
    <source>
        <dbReference type="PROSITE" id="PS50111"/>
    </source>
</evidence>